<keyword evidence="2" id="KW-0833">Ubl conjugation pathway</keyword>
<dbReference type="Gene3D" id="3.10.110.10">
    <property type="entry name" value="Ubiquitin Conjugating Enzyme"/>
    <property type="match status" value="1"/>
</dbReference>
<keyword evidence="5" id="KW-1185">Reference proteome</keyword>
<sequence>MAGVGEITKGVHKMDLNIAGTSLDTEGCRRKPALGSKSITVHEEPEIKVNNCCEGGRLFGIWILLSAFDEAELSVQKQVTRKAPKSSGSPSADKGTGYASRLGMGLNLLRRPMWDQYLALDLSVQQQAGNDGKEDKPMTDILKILPPFLPSSSSKPAPELFAMFRLSLLIDRLAELIRNDSVTDMTKRKDLYHAAFAFSAAVAKHPALSVLLLEQRPTKKGSPGLQALGKEAGRRGLKVDTSSAGLNLSLLACGQKTSQHAKAFAGLTENGIIKENAQSRDTKEAIDMCRALFRFTSAARETAPAAYEALILVPKDNWETFQEMNKVAFTDDVLDGHIYLEPRLLQGEFSRFGEAPIGRMRRLHEELTTLKTSLPKGIFLKVSDARLDVMKVMIRGVRNSPYGGGLFVFDVFLPGGWPMEPPKVLFAMDKEEIGCTMFTENYDVLSPNIHTDGKVCLSLLNTWVGSAQEQWQPNVSTLLSVFVSIQSFILGEPNPYRNNPGMEGEGNSQASKAYNKQVQCKTVLYAMLFWLEEENANRSVWKEISAEYWLHKGKKVLDTVKQWSKSNKALRAYDKANNSYHRRGRTGRGADLVARLEKGLESLGKELDEQGMIKYRY</sequence>
<dbReference type="PROSITE" id="PS50127">
    <property type="entry name" value="UBC_2"/>
    <property type="match status" value="1"/>
</dbReference>
<dbReference type="GeneID" id="36595228"/>
<evidence type="ECO:0000313" key="5">
    <source>
        <dbReference type="Proteomes" id="UP000235371"/>
    </source>
</evidence>
<dbReference type="Proteomes" id="UP000235371">
    <property type="component" value="Unassembled WGS sequence"/>
</dbReference>
<dbReference type="RefSeq" id="XP_024733293.1">
    <property type="nucleotide sequence ID" value="XM_024887152.1"/>
</dbReference>
<dbReference type="Pfam" id="PF00179">
    <property type="entry name" value="UQ_con"/>
    <property type="match status" value="1"/>
</dbReference>
<dbReference type="PANTHER" id="PTHR46116">
    <property type="entry name" value="(E3-INDEPENDENT) E2 UBIQUITIN-CONJUGATING ENZYME"/>
    <property type="match status" value="1"/>
</dbReference>
<protein>
    <recommendedName>
        <fullName evidence="3">UBC core domain-containing protein</fullName>
    </recommendedName>
</protein>
<dbReference type="EMBL" id="KZ613848">
    <property type="protein sequence ID" value="PMD56389.1"/>
    <property type="molecule type" value="Genomic_DNA"/>
</dbReference>
<dbReference type="InterPro" id="IPR000608">
    <property type="entry name" value="UBC"/>
</dbReference>
<dbReference type="SUPFAM" id="SSF54495">
    <property type="entry name" value="UBC-like"/>
    <property type="match status" value="1"/>
</dbReference>
<reference evidence="4 5" key="1">
    <citation type="submission" date="2016-04" db="EMBL/GenBank/DDBJ databases">
        <title>A degradative enzymes factory behind the ericoid mycorrhizal symbiosis.</title>
        <authorList>
            <consortium name="DOE Joint Genome Institute"/>
            <person name="Martino E."/>
            <person name="Morin E."/>
            <person name="Grelet G."/>
            <person name="Kuo A."/>
            <person name="Kohler A."/>
            <person name="Daghino S."/>
            <person name="Barry K."/>
            <person name="Choi C."/>
            <person name="Cichocki N."/>
            <person name="Clum A."/>
            <person name="Copeland A."/>
            <person name="Hainaut M."/>
            <person name="Haridas S."/>
            <person name="Labutti K."/>
            <person name="Lindquist E."/>
            <person name="Lipzen A."/>
            <person name="Khouja H.-R."/>
            <person name="Murat C."/>
            <person name="Ohm R."/>
            <person name="Olson A."/>
            <person name="Spatafora J."/>
            <person name="Veneault-Fourrey C."/>
            <person name="Henrissat B."/>
            <person name="Grigoriev I."/>
            <person name="Martin F."/>
            <person name="Perotto S."/>
        </authorList>
    </citation>
    <scope>NUCLEOTIDE SEQUENCE [LARGE SCALE GENOMIC DNA]</scope>
    <source>
        <strain evidence="4 5">E</strain>
    </source>
</reference>
<keyword evidence="1" id="KW-0808">Transferase</keyword>
<evidence type="ECO:0000259" key="3">
    <source>
        <dbReference type="PROSITE" id="PS50127"/>
    </source>
</evidence>
<dbReference type="InParanoid" id="A0A2J6T069"/>
<dbReference type="STRING" id="1095630.A0A2J6T069"/>
<dbReference type="OrthoDB" id="47801at2759"/>
<feature type="domain" description="UBC core" evidence="3">
    <location>
        <begin position="358"/>
        <end position="527"/>
    </location>
</feature>
<accession>A0A2J6T069</accession>
<proteinExistence type="predicted"/>
<gene>
    <name evidence="4" type="ORF">K444DRAFT_666014</name>
</gene>
<dbReference type="InterPro" id="IPR016135">
    <property type="entry name" value="UBQ-conjugating_enzyme/RWD"/>
</dbReference>
<dbReference type="SMART" id="SM00212">
    <property type="entry name" value="UBCc"/>
    <property type="match status" value="1"/>
</dbReference>
<organism evidence="4 5">
    <name type="scientific">Hyaloscypha bicolor E</name>
    <dbReference type="NCBI Taxonomy" id="1095630"/>
    <lineage>
        <taxon>Eukaryota</taxon>
        <taxon>Fungi</taxon>
        <taxon>Dikarya</taxon>
        <taxon>Ascomycota</taxon>
        <taxon>Pezizomycotina</taxon>
        <taxon>Leotiomycetes</taxon>
        <taxon>Helotiales</taxon>
        <taxon>Hyaloscyphaceae</taxon>
        <taxon>Hyaloscypha</taxon>
        <taxon>Hyaloscypha bicolor</taxon>
    </lineage>
</organism>
<dbReference type="AlphaFoldDB" id="A0A2J6T069"/>
<evidence type="ECO:0000256" key="2">
    <source>
        <dbReference type="ARBA" id="ARBA00022786"/>
    </source>
</evidence>
<dbReference type="GO" id="GO:0016740">
    <property type="term" value="F:transferase activity"/>
    <property type="evidence" value="ECO:0007669"/>
    <property type="project" value="UniProtKB-KW"/>
</dbReference>
<evidence type="ECO:0000256" key="1">
    <source>
        <dbReference type="ARBA" id="ARBA00022679"/>
    </source>
</evidence>
<name>A0A2J6T069_9HELO</name>
<evidence type="ECO:0000313" key="4">
    <source>
        <dbReference type="EMBL" id="PMD56389.1"/>
    </source>
</evidence>